<accession>A0AAP0ITJ7</accession>
<dbReference type="AlphaFoldDB" id="A0AAP0ITJ7"/>
<reference evidence="1 2" key="1">
    <citation type="submission" date="2024-01" db="EMBL/GenBank/DDBJ databases">
        <title>Genome assemblies of Stephania.</title>
        <authorList>
            <person name="Yang L."/>
        </authorList>
    </citation>
    <scope>NUCLEOTIDE SEQUENCE [LARGE SCALE GENOMIC DNA]</scope>
    <source>
        <strain evidence="1">YNDBR</strain>
        <tissue evidence="1">Leaf</tissue>
    </source>
</reference>
<evidence type="ECO:0000313" key="2">
    <source>
        <dbReference type="Proteomes" id="UP001420932"/>
    </source>
</evidence>
<organism evidence="1 2">
    <name type="scientific">Stephania yunnanensis</name>
    <dbReference type="NCBI Taxonomy" id="152371"/>
    <lineage>
        <taxon>Eukaryota</taxon>
        <taxon>Viridiplantae</taxon>
        <taxon>Streptophyta</taxon>
        <taxon>Embryophyta</taxon>
        <taxon>Tracheophyta</taxon>
        <taxon>Spermatophyta</taxon>
        <taxon>Magnoliopsida</taxon>
        <taxon>Ranunculales</taxon>
        <taxon>Menispermaceae</taxon>
        <taxon>Menispermoideae</taxon>
        <taxon>Cissampelideae</taxon>
        <taxon>Stephania</taxon>
    </lineage>
</organism>
<dbReference type="EMBL" id="JBBNAF010000008">
    <property type="protein sequence ID" value="KAK9121175.1"/>
    <property type="molecule type" value="Genomic_DNA"/>
</dbReference>
<evidence type="ECO:0000313" key="1">
    <source>
        <dbReference type="EMBL" id="KAK9121175.1"/>
    </source>
</evidence>
<protein>
    <submittedName>
        <fullName evidence="1">Uncharacterized protein</fullName>
    </submittedName>
</protein>
<proteinExistence type="predicted"/>
<dbReference type="Proteomes" id="UP001420932">
    <property type="component" value="Unassembled WGS sequence"/>
</dbReference>
<gene>
    <name evidence="1" type="ORF">Syun_018792</name>
</gene>
<sequence>MPQVFFSSLASLGFCCGDLREESPSVTAEVRFYLLFSFRAWIQFVCDDVLCFPMLSIVVDLVSNFRFESFVTYI</sequence>
<name>A0AAP0ITJ7_9MAGN</name>
<comment type="caution">
    <text evidence="1">The sequence shown here is derived from an EMBL/GenBank/DDBJ whole genome shotgun (WGS) entry which is preliminary data.</text>
</comment>
<keyword evidence="2" id="KW-1185">Reference proteome</keyword>